<dbReference type="PROSITE" id="PS00588">
    <property type="entry name" value="FLAGELLA_BB_ROD"/>
    <property type="match status" value="1"/>
</dbReference>
<dbReference type="SUPFAM" id="SSF117143">
    <property type="entry name" value="Flagellar hook protein flgE"/>
    <property type="match status" value="1"/>
</dbReference>
<keyword evidence="6" id="KW-0966">Cell projection</keyword>
<evidence type="ECO:0000259" key="3">
    <source>
        <dbReference type="Pfam" id="PF00460"/>
    </source>
</evidence>
<protein>
    <submittedName>
        <fullName evidence="6">Flagellar hook-basal body protein</fullName>
    </submittedName>
</protein>
<evidence type="ECO:0000259" key="4">
    <source>
        <dbReference type="Pfam" id="PF06429"/>
    </source>
</evidence>
<evidence type="ECO:0000256" key="2">
    <source>
        <dbReference type="RuleBase" id="RU362116"/>
    </source>
</evidence>
<dbReference type="GO" id="GO:0009425">
    <property type="term" value="C:bacterial-type flagellum basal body"/>
    <property type="evidence" value="ECO:0007669"/>
    <property type="project" value="UniProtKB-SubCell"/>
</dbReference>
<evidence type="ECO:0000313" key="7">
    <source>
        <dbReference type="Proteomes" id="UP000664545"/>
    </source>
</evidence>
<gene>
    <name evidence="6" type="ORF">JYB65_10150</name>
</gene>
<evidence type="ECO:0000256" key="1">
    <source>
        <dbReference type="ARBA" id="ARBA00009677"/>
    </source>
</evidence>
<dbReference type="NCBIfam" id="TIGR03506">
    <property type="entry name" value="FlgEFG_subfam"/>
    <property type="match status" value="1"/>
</dbReference>
<dbReference type="GO" id="GO:0071978">
    <property type="term" value="P:bacterial-type flagellum-dependent swarming motility"/>
    <property type="evidence" value="ECO:0007669"/>
    <property type="project" value="TreeGrafter"/>
</dbReference>
<dbReference type="RefSeq" id="WP_206582560.1">
    <property type="nucleotide sequence ID" value="NZ_JAFJZZ010000004.1"/>
</dbReference>
<keyword evidence="7" id="KW-1185">Reference proteome</keyword>
<comment type="subcellular location">
    <subcellularLocation>
        <location evidence="2">Bacterial flagellum basal body</location>
    </subcellularLocation>
</comment>
<dbReference type="InterPro" id="IPR010930">
    <property type="entry name" value="Flg_bb/hook_C_dom"/>
</dbReference>
<keyword evidence="6" id="KW-0969">Cilium</keyword>
<feature type="domain" description="Flagellar basal body rod protein N-terminal" evidence="3">
    <location>
        <begin position="5"/>
        <end position="35"/>
    </location>
</feature>
<keyword evidence="2" id="KW-0975">Bacterial flagellum</keyword>
<dbReference type="Proteomes" id="UP000664545">
    <property type="component" value="Unassembled WGS sequence"/>
</dbReference>
<comment type="similarity">
    <text evidence="1 2">Belongs to the flagella basal body rod proteins family.</text>
</comment>
<sequence>MDISFYTAGVGAKAQQAKLDVIANNMANANTTGYKSQSAGFEDLLYSNIRDAEAADSQLKVGSGVRVEKTDINFSSGGMMPTDGEYDYAIVGDDGFFAVQNPATNEIYYTRSGAFQQSVAKDGKGYLVNSVGDFVLDENLKKIELNGQEFKPGVFDFNVKDGMLLAGDNLYSPTQKNGQAILQKDAVLSTGYLEASNVEVSDEMVKLIESQRSYSLALKMVQTSNEVEETINNLR</sequence>
<name>A0A939DAF8_CLOAM</name>
<feature type="domain" description="Flagellar basal-body/hook protein C-terminal" evidence="4">
    <location>
        <begin position="190"/>
        <end position="234"/>
    </location>
</feature>
<organism evidence="6 7">
    <name type="scientific">Clostridium aminobutyricum</name>
    <dbReference type="NCBI Taxonomy" id="33953"/>
    <lineage>
        <taxon>Bacteria</taxon>
        <taxon>Bacillati</taxon>
        <taxon>Bacillota</taxon>
        <taxon>Clostridia</taxon>
        <taxon>Eubacteriales</taxon>
        <taxon>Clostridiaceae</taxon>
        <taxon>Clostridium</taxon>
    </lineage>
</organism>
<dbReference type="InterPro" id="IPR020013">
    <property type="entry name" value="Flagellar_FlgE/F/G"/>
</dbReference>
<proteinExistence type="inferred from homology"/>
<dbReference type="InterPro" id="IPR001444">
    <property type="entry name" value="Flag_bb_rod_N"/>
</dbReference>
<reference evidence="6" key="1">
    <citation type="submission" date="2021-02" db="EMBL/GenBank/DDBJ databases">
        <title>Abyssanaerobacter marinus gen.nov., sp., nov, anaerobic bacterium isolated from the Onnuri vent field of Indian Ocean and suggestion of Mogibacteriaceae fam. nov., and proposal of reclassification of ambiguous this family's genus member.</title>
        <authorList>
            <person name="Kim Y.J."/>
            <person name="Yang J.-A."/>
        </authorList>
    </citation>
    <scope>NUCLEOTIDE SEQUENCE</scope>
    <source>
        <strain evidence="6">DSM 2634</strain>
    </source>
</reference>
<dbReference type="Pfam" id="PF22692">
    <property type="entry name" value="LlgE_F_G_D1"/>
    <property type="match status" value="1"/>
</dbReference>
<dbReference type="PANTHER" id="PTHR30435:SF19">
    <property type="entry name" value="FLAGELLAR BASAL-BODY ROD PROTEIN FLGG"/>
    <property type="match status" value="1"/>
</dbReference>
<evidence type="ECO:0000313" key="6">
    <source>
        <dbReference type="EMBL" id="MBN7773723.1"/>
    </source>
</evidence>
<comment type="caution">
    <text evidence="6">The sequence shown here is derived from an EMBL/GenBank/DDBJ whole genome shotgun (WGS) entry which is preliminary data.</text>
</comment>
<dbReference type="InterPro" id="IPR053967">
    <property type="entry name" value="LlgE_F_G-like_D1"/>
</dbReference>
<accession>A0A939DAF8</accession>
<dbReference type="Pfam" id="PF06429">
    <property type="entry name" value="Flg_bbr_C"/>
    <property type="match status" value="1"/>
</dbReference>
<dbReference type="EMBL" id="JAFJZZ010000004">
    <property type="protein sequence ID" value="MBN7773723.1"/>
    <property type="molecule type" value="Genomic_DNA"/>
</dbReference>
<dbReference type="Pfam" id="PF00460">
    <property type="entry name" value="Flg_bb_rod"/>
    <property type="match status" value="1"/>
</dbReference>
<feature type="domain" description="Flagellar hook protein FlgE/F/G-like D1" evidence="5">
    <location>
        <begin position="90"/>
        <end position="142"/>
    </location>
</feature>
<dbReference type="InterPro" id="IPR037925">
    <property type="entry name" value="FlgE/F/G-like"/>
</dbReference>
<dbReference type="AlphaFoldDB" id="A0A939DAF8"/>
<dbReference type="PANTHER" id="PTHR30435">
    <property type="entry name" value="FLAGELLAR PROTEIN"/>
    <property type="match status" value="1"/>
</dbReference>
<keyword evidence="6" id="KW-0282">Flagellum</keyword>
<evidence type="ECO:0000259" key="5">
    <source>
        <dbReference type="Pfam" id="PF22692"/>
    </source>
</evidence>
<dbReference type="InterPro" id="IPR019776">
    <property type="entry name" value="Flagellar_basal_body_rod_CS"/>
</dbReference>